<dbReference type="EMBL" id="SRLE01000006">
    <property type="protein sequence ID" value="TGD74386.1"/>
    <property type="molecule type" value="Genomic_DNA"/>
</dbReference>
<feature type="compositionally biased region" description="Low complexity" evidence="2">
    <location>
        <begin position="144"/>
        <end position="175"/>
    </location>
</feature>
<organism evidence="3 4">
    <name type="scientific">Mangrovimicrobium sediminis</name>
    <dbReference type="NCBI Taxonomy" id="2562682"/>
    <lineage>
        <taxon>Bacteria</taxon>
        <taxon>Pseudomonadati</taxon>
        <taxon>Pseudomonadota</taxon>
        <taxon>Gammaproteobacteria</taxon>
        <taxon>Cellvibrionales</taxon>
        <taxon>Halieaceae</taxon>
        <taxon>Mangrovimicrobium</taxon>
    </lineage>
</organism>
<evidence type="ECO:0000313" key="4">
    <source>
        <dbReference type="Proteomes" id="UP000298050"/>
    </source>
</evidence>
<evidence type="ECO:0000313" key="3">
    <source>
        <dbReference type="EMBL" id="TGD74386.1"/>
    </source>
</evidence>
<reference evidence="3 4" key="1">
    <citation type="submission" date="2019-04" db="EMBL/GenBank/DDBJ databases">
        <title>Taxonomy of novel Haliea sp. from mangrove soil of West Coast of India.</title>
        <authorList>
            <person name="Verma A."/>
            <person name="Kumar P."/>
            <person name="Krishnamurthi S."/>
        </authorList>
    </citation>
    <scope>NUCLEOTIDE SEQUENCE [LARGE SCALE GENOMIC DNA]</scope>
    <source>
        <strain evidence="3 4">SAOS-164</strain>
    </source>
</reference>
<name>A0A4Z0M4K3_9GAMM</name>
<dbReference type="AlphaFoldDB" id="A0A4Z0M4K3"/>
<dbReference type="InterPro" id="IPR038530">
    <property type="entry name" value="NiFe-hyd_HybE_sf"/>
</dbReference>
<comment type="caution">
    <text evidence="3">The sequence shown here is derived from an EMBL/GenBank/DDBJ whole genome shotgun (WGS) entry which is preliminary data.</text>
</comment>
<dbReference type="InterPro" id="IPR023994">
    <property type="entry name" value="NiFe-hyd_HybE"/>
</dbReference>
<dbReference type="Gene3D" id="3.30.1460.40">
    <property type="entry name" value="[NiFe]-hydrogenase assembly chaperone, HybE"/>
    <property type="match status" value="1"/>
</dbReference>
<keyword evidence="4" id="KW-1185">Reference proteome</keyword>
<proteinExistence type="inferred from homology"/>
<accession>A0A4Z0M4K3</accession>
<dbReference type="Pfam" id="PF11939">
    <property type="entry name" value="NiFe-hyd_HybE"/>
    <property type="match status" value="1"/>
</dbReference>
<evidence type="ECO:0000256" key="1">
    <source>
        <dbReference type="ARBA" id="ARBA00006532"/>
    </source>
</evidence>
<dbReference type="NCBIfam" id="TIGR03993">
    <property type="entry name" value="hydrog_HybE"/>
    <property type="match status" value="1"/>
</dbReference>
<sequence length="193" mass="20788">MAQWQETLESTFTSIQLTRMRGVPVIHPELSVSAEHFTRWQDYYLGVLVTPWFMNLVLLPASDATREAFAARKVGSKQSHVFPAGGYEFIVGEEPALGHYQACSLFSPMFEFRDQAAALDTAAAVLAELMNDANCEQLDAGGNPLAVEPAAPAAAPTPEVDQTPPATTATAATEPPAQPAGLSRRQLFTGGRR</sequence>
<gene>
    <name evidence="3" type="primary">hybE</name>
    <name evidence="3" type="ORF">E4634_09440</name>
</gene>
<evidence type="ECO:0000256" key="2">
    <source>
        <dbReference type="SAM" id="MobiDB-lite"/>
    </source>
</evidence>
<protein>
    <submittedName>
        <fullName evidence="3">[NiFe]-hydrogenase assembly chaperone HybE</fullName>
    </submittedName>
</protein>
<dbReference type="OrthoDB" id="7060130at2"/>
<comment type="similarity">
    <text evidence="1">Belongs to the HupJ family.</text>
</comment>
<feature type="region of interest" description="Disordered" evidence="2">
    <location>
        <begin position="141"/>
        <end position="193"/>
    </location>
</feature>
<dbReference type="Proteomes" id="UP000298050">
    <property type="component" value="Unassembled WGS sequence"/>
</dbReference>